<evidence type="ECO:0000313" key="1">
    <source>
        <dbReference type="EMBL" id="RJO61831.1"/>
    </source>
</evidence>
<evidence type="ECO:0008006" key="3">
    <source>
        <dbReference type="Google" id="ProtNLM"/>
    </source>
</evidence>
<proteinExistence type="predicted"/>
<dbReference type="Proteomes" id="UP000285655">
    <property type="component" value="Unassembled WGS sequence"/>
</dbReference>
<dbReference type="EMBL" id="QZJW01000009">
    <property type="protein sequence ID" value="RJO61831.1"/>
    <property type="molecule type" value="Genomic_DNA"/>
</dbReference>
<gene>
    <name evidence="1" type="ORF">C4544_01760</name>
</gene>
<name>A0A419DFD0_9BACT</name>
<protein>
    <recommendedName>
        <fullName evidence="3">WbqC family protein</fullName>
    </recommendedName>
</protein>
<dbReference type="Pfam" id="PF08889">
    <property type="entry name" value="WbqC"/>
    <property type="match status" value="1"/>
</dbReference>
<reference evidence="1 2" key="1">
    <citation type="journal article" date="2017" name="ISME J.">
        <title>Energy and carbon metabolisms in a deep terrestrial subsurface fluid microbial community.</title>
        <authorList>
            <person name="Momper L."/>
            <person name="Jungbluth S.P."/>
            <person name="Lee M.D."/>
            <person name="Amend J.P."/>
        </authorList>
    </citation>
    <scope>NUCLEOTIDE SEQUENCE [LARGE SCALE GENOMIC DNA]</scope>
    <source>
        <strain evidence="1">SURF_29</strain>
    </source>
</reference>
<dbReference type="InterPro" id="IPR014985">
    <property type="entry name" value="WbqC"/>
</dbReference>
<accession>A0A419DFD0</accession>
<evidence type="ECO:0000313" key="2">
    <source>
        <dbReference type="Proteomes" id="UP000285655"/>
    </source>
</evidence>
<sequence length="260" mass="30107">MNIGMMQPTFLPWLGFFELIYKSDVFIFLDDFQFSVQSYHQRNRLFVNKGQVDWYTVPVQKSVSFGESLNKTLINEKTPWRTKMWKRIQQNYSKASYYSLVAPHVQVWLNETVDSLATQNESFIKLVCYLLGLRREFLRSSQFTSVAQRSERVLELLRLNNAYTYYCARGSFDYMLGDGVFPQNDVTVLFQDFQPKTYSQVGSPGNFIPYLSVLDALMNVGPQQTAELIFQGTPKWLSWGEMAARKIDLTQKGGPEETPA</sequence>
<comment type="caution">
    <text evidence="1">The sequence shown here is derived from an EMBL/GenBank/DDBJ whole genome shotgun (WGS) entry which is preliminary data.</text>
</comment>
<organism evidence="1 2">
    <name type="scientific">candidate division WS5 bacterium</name>
    <dbReference type="NCBI Taxonomy" id="2093353"/>
    <lineage>
        <taxon>Bacteria</taxon>
        <taxon>candidate division WS5</taxon>
    </lineage>
</organism>
<dbReference type="AlphaFoldDB" id="A0A419DFD0"/>